<protein>
    <recommendedName>
        <fullName evidence="3">LysM domain-containing protein</fullName>
    </recommendedName>
</protein>
<accession>A0ABQ3HGW4</accession>
<dbReference type="Proteomes" id="UP000597341">
    <property type="component" value="Unassembled WGS sequence"/>
</dbReference>
<dbReference type="Gene3D" id="3.10.350.10">
    <property type="entry name" value="LysM domain"/>
    <property type="match status" value="1"/>
</dbReference>
<keyword evidence="2" id="KW-0812">Transmembrane</keyword>
<dbReference type="PANTHER" id="PTHR34700">
    <property type="entry name" value="POTASSIUM BINDING PROTEIN KBP"/>
    <property type="match status" value="1"/>
</dbReference>
<name>A0ABQ3HGW4_9ACTN</name>
<dbReference type="RefSeq" id="WP_229856254.1">
    <property type="nucleotide sequence ID" value="NZ_BNAD01000003.1"/>
</dbReference>
<feature type="transmembrane region" description="Helical" evidence="2">
    <location>
        <begin position="92"/>
        <end position="111"/>
    </location>
</feature>
<dbReference type="InterPro" id="IPR036779">
    <property type="entry name" value="LysM_dom_sf"/>
</dbReference>
<dbReference type="Pfam" id="PF01476">
    <property type="entry name" value="LysM"/>
    <property type="match status" value="1"/>
</dbReference>
<feature type="region of interest" description="Disordered" evidence="1">
    <location>
        <begin position="133"/>
        <end position="162"/>
    </location>
</feature>
<gene>
    <name evidence="4" type="ORF">GCM10011376_14820</name>
</gene>
<feature type="region of interest" description="Disordered" evidence="1">
    <location>
        <begin position="211"/>
        <end position="230"/>
    </location>
</feature>
<dbReference type="SMART" id="SM00257">
    <property type="entry name" value="LysM"/>
    <property type="match status" value="1"/>
</dbReference>
<comment type="caution">
    <text evidence="4">The sequence shown here is derived from an EMBL/GenBank/DDBJ whole genome shotgun (WGS) entry which is preliminary data.</text>
</comment>
<dbReference type="EMBL" id="BNAD01000003">
    <property type="protein sequence ID" value="GHE16872.1"/>
    <property type="molecule type" value="Genomic_DNA"/>
</dbReference>
<dbReference type="CDD" id="cd00118">
    <property type="entry name" value="LysM"/>
    <property type="match status" value="1"/>
</dbReference>
<dbReference type="InterPro" id="IPR018392">
    <property type="entry name" value="LysM"/>
</dbReference>
<feature type="domain" description="LysM" evidence="3">
    <location>
        <begin position="161"/>
        <end position="215"/>
    </location>
</feature>
<evidence type="ECO:0000256" key="1">
    <source>
        <dbReference type="SAM" id="MobiDB-lite"/>
    </source>
</evidence>
<evidence type="ECO:0000256" key="2">
    <source>
        <dbReference type="SAM" id="Phobius"/>
    </source>
</evidence>
<sequence>MSRGNTRVVRPIVVWLTVTLAALASSREVPSAWLALAAAGDSHADAADAVVAGCALLLAAALGWVWLVATVTVTQVLAGTARAGSGGTTRRLVLLACGAVVVTGGTLPAHAEDGGGLERLAGLGLPDRAVAPAAATSTPDLTHAPTPTPASTSPSPPTSPATYVVRAGDSLWSIARAHPGDRDDIGLRWREIWAANRGVVGADPDLIHPGQALVLPGDTPRTRTHEDGER</sequence>
<keyword evidence="2" id="KW-1133">Transmembrane helix</keyword>
<dbReference type="PROSITE" id="PS51782">
    <property type="entry name" value="LYSM"/>
    <property type="match status" value="1"/>
</dbReference>
<evidence type="ECO:0000313" key="5">
    <source>
        <dbReference type="Proteomes" id="UP000597341"/>
    </source>
</evidence>
<keyword evidence="2" id="KW-0472">Membrane</keyword>
<keyword evidence="5" id="KW-1185">Reference proteome</keyword>
<dbReference type="SUPFAM" id="SSF54106">
    <property type="entry name" value="LysM domain"/>
    <property type="match status" value="1"/>
</dbReference>
<proteinExistence type="predicted"/>
<evidence type="ECO:0000313" key="4">
    <source>
        <dbReference type="EMBL" id="GHE16872.1"/>
    </source>
</evidence>
<organism evidence="4 5">
    <name type="scientific">Nocardioides flavus</name>
    <name type="common">ex Wang et al. 2016</name>
    <dbReference type="NCBI Taxonomy" id="2058780"/>
    <lineage>
        <taxon>Bacteria</taxon>
        <taxon>Bacillati</taxon>
        <taxon>Actinomycetota</taxon>
        <taxon>Actinomycetes</taxon>
        <taxon>Propionibacteriales</taxon>
        <taxon>Nocardioidaceae</taxon>
        <taxon>Nocardioides</taxon>
    </lineage>
</organism>
<reference evidence="5" key="1">
    <citation type="journal article" date="2019" name="Int. J. Syst. Evol. Microbiol.">
        <title>The Global Catalogue of Microorganisms (GCM) 10K type strain sequencing project: providing services to taxonomists for standard genome sequencing and annotation.</title>
        <authorList>
            <consortium name="The Broad Institute Genomics Platform"/>
            <consortium name="The Broad Institute Genome Sequencing Center for Infectious Disease"/>
            <person name="Wu L."/>
            <person name="Ma J."/>
        </authorList>
    </citation>
    <scope>NUCLEOTIDE SEQUENCE [LARGE SCALE GENOMIC DNA]</scope>
    <source>
        <strain evidence="5">CGMCC 1.12791</strain>
    </source>
</reference>
<dbReference type="InterPro" id="IPR052196">
    <property type="entry name" value="Bact_Kbp"/>
</dbReference>
<evidence type="ECO:0000259" key="3">
    <source>
        <dbReference type="PROSITE" id="PS51782"/>
    </source>
</evidence>
<feature type="transmembrane region" description="Helical" evidence="2">
    <location>
        <begin position="50"/>
        <end position="71"/>
    </location>
</feature>
<dbReference type="PANTHER" id="PTHR34700:SF4">
    <property type="entry name" value="PHAGE-LIKE ELEMENT PBSX PROTEIN XKDP"/>
    <property type="match status" value="1"/>
</dbReference>
<feature type="compositionally biased region" description="Basic and acidic residues" evidence="1">
    <location>
        <begin position="220"/>
        <end position="230"/>
    </location>
</feature>